<dbReference type="Proteomes" id="UP000281118">
    <property type="component" value="Unassembled WGS sequence"/>
</dbReference>
<feature type="transmembrane region" description="Helical" evidence="7">
    <location>
        <begin position="117"/>
        <end position="139"/>
    </location>
</feature>
<evidence type="ECO:0000256" key="3">
    <source>
        <dbReference type="ARBA" id="ARBA00022475"/>
    </source>
</evidence>
<name>A0A433MJG4_9BURK</name>
<evidence type="ECO:0000256" key="2">
    <source>
        <dbReference type="ARBA" id="ARBA00005262"/>
    </source>
</evidence>
<dbReference type="PANTHER" id="PTHR33567:SF3">
    <property type="entry name" value="CHROMATE ION TRANSPORTER (EUROFUNG)"/>
    <property type="match status" value="1"/>
</dbReference>
<dbReference type="GO" id="GO:0015109">
    <property type="term" value="F:chromate transmembrane transporter activity"/>
    <property type="evidence" value="ECO:0007669"/>
    <property type="project" value="InterPro"/>
</dbReference>
<accession>A0A433MJG4</accession>
<feature type="transmembrane region" description="Helical" evidence="7">
    <location>
        <begin position="261"/>
        <end position="281"/>
    </location>
</feature>
<feature type="transmembrane region" description="Helical" evidence="7">
    <location>
        <begin position="378"/>
        <end position="399"/>
    </location>
</feature>
<keyword evidence="5 7" id="KW-1133">Transmembrane helix</keyword>
<sequence length="454" mass="48228">MSSPQDPVERPVPVSFWQAFGYWLKLGFISFGGPAGQIALMHQELVERRRWISEKRFLHALNYCMLLPGPEAQQLATYIGWLMHRTWGGIAAGALFVLPSLFILIALSWVYMTYGQVPAVAGLLYGVKPAVTAIVLFAAWRIGSRVLKNAWLWAIAAAAFAAIFALSVPFPLIVLAAAAIGYFGSRVAPERFAPGGGHGAAAASAGPALIDDDTPTPAHARFGWGRFWRVLGVFLALWLGAIGALTALYGWHGTLTQMGWFFTKAALLTFGGAYAVLPYVFQGAVDHYGWLGATQMIDGLALGETTPGPLIMVVSFVGFVGGWNQALFGAHSLFAAGAVAATVVCFFTFLPSFLFILLGGPFIESTHGNLKLTAPLTAITAAVVGVIVNLAVFFAWHVLWPKGASGGFDAASAAIGLVAAVALFRFKAGVIPVVLASALLGLAWQLLLLPLLVR</sequence>
<keyword evidence="6 7" id="KW-0472">Membrane</keyword>
<feature type="transmembrane region" description="Helical" evidence="7">
    <location>
        <begin position="151"/>
        <end position="184"/>
    </location>
</feature>
<organism evidence="8 9">
    <name type="scientific">Variovorax guangxiensis</name>
    <dbReference type="NCBI Taxonomy" id="1775474"/>
    <lineage>
        <taxon>Bacteria</taxon>
        <taxon>Pseudomonadati</taxon>
        <taxon>Pseudomonadota</taxon>
        <taxon>Betaproteobacteria</taxon>
        <taxon>Burkholderiales</taxon>
        <taxon>Comamonadaceae</taxon>
        <taxon>Variovorax</taxon>
    </lineage>
</organism>
<evidence type="ECO:0000256" key="4">
    <source>
        <dbReference type="ARBA" id="ARBA00022692"/>
    </source>
</evidence>
<comment type="caution">
    <text evidence="8">The sequence shown here is derived from an EMBL/GenBank/DDBJ whole genome shotgun (WGS) entry which is preliminary data.</text>
</comment>
<comment type="subcellular location">
    <subcellularLocation>
        <location evidence="1">Cell membrane</location>
        <topology evidence="1">Multi-pass membrane protein</topology>
    </subcellularLocation>
</comment>
<reference evidence="8 9" key="1">
    <citation type="submission" date="2018-12" db="EMBL/GenBank/DDBJ databases">
        <title>The genome sequences of Variovorax guangxiensis DSM 27352.</title>
        <authorList>
            <person name="Gao J."/>
            <person name="Sun J."/>
        </authorList>
    </citation>
    <scope>NUCLEOTIDE SEQUENCE [LARGE SCALE GENOMIC DNA]</scope>
    <source>
        <strain evidence="8 9">DSM 27352</strain>
    </source>
</reference>
<comment type="similarity">
    <text evidence="2">Belongs to the chromate ion transporter (CHR) (TC 2.A.51) family.</text>
</comment>
<feature type="transmembrane region" description="Helical" evidence="7">
    <location>
        <begin position="227"/>
        <end position="249"/>
    </location>
</feature>
<dbReference type="OrthoDB" id="8969999at2"/>
<feature type="transmembrane region" description="Helical" evidence="7">
    <location>
        <begin position="333"/>
        <end position="358"/>
    </location>
</feature>
<evidence type="ECO:0000256" key="1">
    <source>
        <dbReference type="ARBA" id="ARBA00004651"/>
    </source>
</evidence>
<gene>
    <name evidence="8" type="primary">chrA</name>
    <name evidence="8" type="ORF">EJP67_14210</name>
</gene>
<keyword evidence="4 7" id="KW-0812">Transmembrane</keyword>
<protein>
    <submittedName>
        <fullName evidence="8">Chromate efflux transporter</fullName>
    </submittedName>
</protein>
<dbReference type="GO" id="GO:0005886">
    <property type="term" value="C:plasma membrane"/>
    <property type="evidence" value="ECO:0007669"/>
    <property type="project" value="UniProtKB-SubCell"/>
</dbReference>
<feature type="transmembrane region" description="Helical" evidence="7">
    <location>
        <begin position="301"/>
        <end position="321"/>
    </location>
</feature>
<feature type="transmembrane region" description="Helical" evidence="7">
    <location>
        <begin position="406"/>
        <end position="424"/>
    </location>
</feature>
<evidence type="ECO:0000256" key="5">
    <source>
        <dbReference type="ARBA" id="ARBA00022989"/>
    </source>
</evidence>
<dbReference type="InterPro" id="IPR014047">
    <property type="entry name" value="Chr_Tranpt_l_chain"/>
</dbReference>
<evidence type="ECO:0000256" key="6">
    <source>
        <dbReference type="ARBA" id="ARBA00023136"/>
    </source>
</evidence>
<feature type="transmembrane region" description="Helical" evidence="7">
    <location>
        <begin position="20"/>
        <end position="40"/>
    </location>
</feature>
<dbReference type="Pfam" id="PF02417">
    <property type="entry name" value="Chromate_transp"/>
    <property type="match status" value="2"/>
</dbReference>
<evidence type="ECO:0000313" key="8">
    <source>
        <dbReference type="EMBL" id="RUR68211.1"/>
    </source>
</evidence>
<evidence type="ECO:0000256" key="7">
    <source>
        <dbReference type="SAM" id="Phobius"/>
    </source>
</evidence>
<dbReference type="InterPro" id="IPR003370">
    <property type="entry name" value="Chromate_transpt"/>
</dbReference>
<keyword evidence="3" id="KW-1003">Cell membrane</keyword>
<dbReference type="EMBL" id="RXFT01000005">
    <property type="protein sequence ID" value="RUR68211.1"/>
    <property type="molecule type" value="Genomic_DNA"/>
</dbReference>
<evidence type="ECO:0000313" key="9">
    <source>
        <dbReference type="Proteomes" id="UP000281118"/>
    </source>
</evidence>
<dbReference type="NCBIfam" id="TIGR00937">
    <property type="entry name" value="2A51"/>
    <property type="match status" value="1"/>
</dbReference>
<dbReference type="PIRSF" id="PIRSF004810">
    <property type="entry name" value="ChrA"/>
    <property type="match status" value="1"/>
</dbReference>
<feature type="transmembrane region" description="Helical" evidence="7">
    <location>
        <begin position="87"/>
        <end position="111"/>
    </location>
</feature>
<dbReference type="RefSeq" id="WP_126022358.1">
    <property type="nucleotide sequence ID" value="NZ_RXFT01000005.1"/>
</dbReference>
<proteinExistence type="inferred from homology"/>
<dbReference type="AlphaFoldDB" id="A0A433MJG4"/>
<dbReference type="PANTHER" id="PTHR33567">
    <property type="entry name" value="CHROMATE ION TRANSPORTER (EUROFUNG)"/>
    <property type="match status" value="1"/>
</dbReference>
<feature type="transmembrane region" description="Helical" evidence="7">
    <location>
        <begin position="430"/>
        <end position="453"/>
    </location>
</feature>